<dbReference type="Proteomes" id="UP000003598">
    <property type="component" value="Unassembled WGS sequence"/>
</dbReference>
<proteinExistence type="predicted"/>
<sequence>MKTKRQRIGLGAYLTACMVVLLCAACGGGDKKAMDCIPVKSGEKWGYVDSEGKWLINPQFESADAFHEGWAVVQRENGEYGFTDTDGKIMNDAWYKGATRFSGGKAWVVAENTAPILIDTKGNKLSEAREAVRVYSYTEGLAMASVKDEKTGRTLYGYLDGKGKWAIKPQFESVGAFSEGRAAVARTNEEKNRMEHGYIDKSGALVIPYQFAYARHFEKNGKAVVSINGDNGWVDGVIDRDGHYLITPQFGSLMQDGDELTCSFSGTELYGRCNQDGKIIVNPQFKNLTLFFDGNLAPASLDGKKVGYVDRIGHFVINPQFDYASPFAGGIAIVRVGDKFGFIDTDGKYKANPQFDGVDPSVIEVYYGIPGVDHVESDFFDASYIAGKLKDAVKDGGMNGYTLGMTVGDIMTKAGLDEDRVSRSESGTTRLFYDPSWLTTASLRLEMKGDFFDSVSDGWWGYVKVIDKKRRPTSFVCTVAISDYGKKNKQPLLFEAVKKAFGTEGKNKVTRDGCTYELSSDNEGIHIIIRK</sequence>
<dbReference type="HOGENOM" id="CLU_486477_0_0_10"/>
<keyword evidence="1" id="KW-0732">Signal</keyword>
<dbReference type="SUPFAM" id="SSF69360">
    <property type="entry name" value="Cell wall binding repeat"/>
    <property type="match status" value="2"/>
</dbReference>
<reference evidence="2 3" key="1">
    <citation type="submission" date="2011-03" db="EMBL/GenBank/DDBJ databases">
        <authorList>
            <person name="Weinstock G."/>
            <person name="Sodergren E."/>
            <person name="Clifton S."/>
            <person name="Fulton L."/>
            <person name="Fulton B."/>
            <person name="Courtney L."/>
            <person name="Fronick C."/>
            <person name="Harrison M."/>
            <person name="Strong C."/>
            <person name="Farmer C."/>
            <person name="Delahaunty K."/>
            <person name="Markovic C."/>
            <person name="Hall O."/>
            <person name="Minx P."/>
            <person name="Tomlinson C."/>
            <person name="Mitreva M."/>
            <person name="Hou S."/>
            <person name="Chen J."/>
            <person name="Wollam A."/>
            <person name="Pepin K.H."/>
            <person name="Johnson M."/>
            <person name="Bhonagiri V."/>
            <person name="Zhang X."/>
            <person name="Suruliraj S."/>
            <person name="Warren W."/>
            <person name="Chinwalla A."/>
            <person name="Mardis E.R."/>
            <person name="Wilson R.K."/>
        </authorList>
    </citation>
    <scope>NUCLEOTIDE SEQUENCE [LARGE SCALE GENOMIC DNA]</scope>
    <source>
        <strain evidence="2 3">YIT 11840</strain>
    </source>
</reference>
<dbReference type="eggNOG" id="COG5263">
    <property type="taxonomic scope" value="Bacteria"/>
</dbReference>
<dbReference type="PATRIC" id="fig|762968.3.peg.2481"/>
<name>G5STT8_9BACT</name>
<evidence type="ECO:0000256" key="1">
    <source>
        <dbReference type="SAM" id="SignalP"/>
    </source>
</evidence>
<evidence type="ECO:0008006" key="4">
    <source>
        <dbReference type="Google" id="ProtNLM"/>
    </source>
</evidence>
<feature type="chain" id="PRO_5003484486" description="WG repeat-containing protein" evidence="1">
    <location>
        <begin position="25"/>
        <end position="531"/>
    </location>
</feature>
<dbReference type="OrthoDB" id="5464673at2"/>
<accession>G5STT8</accession>
<dbReference type="RefSeq" id="WP_008621554.1">
    <property type="nucleotide sequence ID" value="NZ_JH376616.1"/>
</dbReference>
<dbReference type="PANTHER" id="PTHR37841">
    <property type="entry name" value="GLR2918 PROTEIN"/>
    <property type="match status" value="1"/>
</dbReference>
<comment type="caution">
    <text evidence="2">The sequence shown here is derived from an EMBL/GenBank/DDBJ whole genome shotgun (WGS) entry which is preliminary data.</text>
</comment>
<dbReference type="PANTHER" id="PTHR37841:SF1">
    <property type="entry name" value="DUF3298 DOMAIN-CONTAINING PROTEIN"/>
    <property type="match status" value="1"/>
</dbReference>
<evidence type="ECO:0000313" key="2">
    <source>
        <dbReference type="EMBL" id="EHG99181.1"/>
    </source>
</evidence>
<keyword evidence="3" id="KW-1185">Reference proteome</keyword>
<evidence type="ECO:0000313" key="3">
    <source>
        <dbReference type="Proteomes" id="UP000003598"/>
    </source>
</evidence>
<dbReference type="InterPro" id="IPR032774">
    <property type="entry name" value="WG_beta_rep"/>
</dbReference>
<dbReference type="EMBL" id="AFFY01000045">
    <property type="protein sequence ID" value="EHG99181.1"/>
    <property type="molecule type" value="Genomic_DNA"/>
</dbReference>
<dbReference type="AlphaFoldDB" id="G5STT8"/>
<dbReference type="GeneID" id="93558133"/>
<dbReference type="STRING" id="762968.HMPREF9441_02793"/>
<dbReference type="Pfam" id="PF14903">
    <property type="entry name" value="WG_beta_rep"/>
    <property type="match status" value="7"/>
</dbReference>
<feature type="signal peptide" evidence="1">
    <location>
        <begin position="1"/>
        <end position="24"/>
    </location>
</feature>
<protein>
    <recommendedName>
        <fullName evidence="4">WG repeat-containing protein</fullName>
    </recommendedName>
</protein>
<gene>
    <name evidence="2" type="ORF">HMPREF9441_02793</name>
</gene>
<organism evidence="2 3">
    <name type="scientific">Paraprevotella clara YIT 11840</name>
    <dbReference type="NCBI Taxonomy" id="762968"/>
    <lineage>
        <taxon>Bacteria</taxon>
        <taxon>Pseudomonadati</taxon>
        <taxon>Bacteroidota</taxon>
        <taxon>Bacteroidia</taxon>
        <taxon>Bacteroidales</taxon>
        <taxon>Prevotellaceae</taxon>
        <taxon>Paraprevotella</taxon>
    </lineage>
</organism>